<organism evidence="2 3">
    <name type="scientific">Halopseudomonas pachastrellae</name>
    <dbReference type="NCBI Taxonomy" id="254161"/>
    <lineage>
        <taxon>Bacteria</taxon>
        <taxon>Pseudomonadati</taxon>
        <taxon>Pseudomonadota</taxon>
        <taxon>Gammaproteobacteria</taxon>
        <taxon>Pseudomonadales</taxon>
        <taxon>Pseudomonadaceae</taxon>
        <taxon>Halopseudomonas</taxon>
    </lineage>
</organism>
<sequence length="179" mass="20049">MSELFRIEHRDPETFRSQTRRSTIIVVAIFAVFGMGLPALLIGLFGSAQESNFGLNVTGVALAAALTAILVRTVFLKQPWMDSAAYGWRLKRALMRVTNQMHQVKEGVQAGDENAMRVMRFYHLGLQEMHHLEGNSSDMLELVAEREALRRELAARGLPEEQLSLQSEWLDALKPAAKG</sequence>
<keyword evidence="1" id="KW-0472">Membrane</keyword>
<accession>A0A1S8DCG8</accession>
<evidence type="ECO:0008006" key="4">
    <source>
        <dbReference type="Google" id="ProtNLM"/>
    </source>
</evidence>
<keyword evidence="3" id="KW-1185">Reference proteome</keyword>
<gene>
    <name evidence="2" type="ORF">BXT89_14660</name>
</gene>
<dbReference type="OrthoDB" id="6118461at2"/>
<evidence type="ECO:0000313" key="2">
    <source>
        <dbReference type="EMBL" id="ONM43094.1"/>
    </source>
</evidence>
<reference evidence="2 3" key="1">
    <citation type="submission" date="2017-01" db="EMBL/GenBank/DDBJ databases">
        <title>Draft genome sequence of Pseudomonas pachastrellae type strain CCUG 46540T from a deep sea.</title>
        <authorList>
            <person name="Gomila M."/>
            <person name="Mulet M."/>
            <person name="Lalucat J."/>
            <person name="Garcia-Valdes E."/>
        </authorList>
    </citation>
    <scope>NUCLEOTIDE SEQUENCE [LARGE SCALE GENOMIC DNA]</scope>
    <source>
        <strain evidence="2 3">CCUG 46540</strain>
    </source>
</reference>
<dbReference type="InterPro" id="IPR021438">
    <property type="entry name" value="DUF3087"/>
</dbReference>
<protein>
    <recommendedName>
        <fullName evidence="4">DUF3087 domain-containing protein</fullName>
    </recommendedName>
</protein>
<feature type="transmembrane region" description="Helical" evidence="1">
    <location>
        <begin position="24"/>
        <end position="47"/>
    </location>
</feature>
<dbReference type="Proteomes" id="UP000242847">
    <property type="component" value="Unassembled WGS sequence"/>
</dbReference>
<keyword evidence="1" id="KW-0812">Transmembrane</keyword>
<name>A0A1S8DCG8_9GAMM</name>
<dbReference type="RefSeq" id="WP_083728425.1">
    <property type="nucleotide sequence ID" value="NZ_FOUD01000009.1"/>
</dbReference>
<proteinExistence type="predicted"/>
<dbReference type="EMBL" id="MUBC01000036">
    <property type="protein sequence ID" value="ONM43094.1"/>
    <property type="molecule type" value="Genomic_DNA"/>
</dbReference>
<feature type="transmembrane region" description="Helical" evidence="1">
    <location>
        <begin position="53"/>
        <end position="71"/>
    </location>
</feature>
<dbReference type="Pfam" id="PF11286">
    <property type="entry name" value="DUF3087"/>
    <property type="match status" value="1"/>
</dbReference>
<dbReference type="AlphaFoldDB" id="A0A1S8DCG8"/>
<evidence type="ECO:0000256" key="1">
    <source>
        <dbReference type="SAM" id="Phobius"/>
    </source>
</evidence>
<keyword evidence="1" id="KW-1133">Transmembrane helix</keyword>
<dbReference type="STRING" id="254161.SAMN05216256_109113"/>
<comment type="caution">
    <text evidence="2">The sequence shown here is derived from an EMBL/GenBank/DDBJ whole genome shotgun (WGS) entry which is preliminary data.</text>
</comment>
<evidence type="ECO:0000313" key="3">
    <source>
        <dbReference type="Proteomes" id="UP000242847"/>
    </source>
</evidence>